<sequence length="237" mass="27164">MFLVAVTGGIATGKSTVTQVFKDNGVPVIDADIIARSVVEQGKPAWHKIKMVFGDGVLTESGDIDRDALGRLIFNSAEKRKILNEITHPEIHRIMYKQIIKYFFLGHPFVVLDLPLLFETGVMFQFIHKIITVTCEEDMQLTRLMDRNRYSEEDAKKRIAAQMPLQHKCEKSHFVIENSGSIRDTQAETLKILELLQESNHHWKLRGILLTTAAILFSGIAWFLHHRYKIFPLPQIQ</sequence>
<dbReference type="NCBIfam" id="TIGR00152">
    <property type="entry name" value="dephospho-CoA kinase"/>
    <property type="match status" value="1"/>
</dbReference>
<keyword evidence="3" id="KW-0067">ATP-binding</keyword>
<evidence type="ECO:0000313" key="6">
    <source>
        <dbReference type="EnsemblMetazoa" id="LLOJ001090-PA"/>
    </source>
</evidence>
<dbReference type="GO" id="GO:0005524">
    <property type="term" value="F:ATP binding"/>
    <property type="evidence" value="ECO:0007669"/>
    <property type="project" value="UniProtKB-KW"/>
</dbReference>
<dbReference type="GO" id="GO:0015937">
    <property type="term" value="P:coenzyme A biosynthetic process"/>
    <property type="evidence" value="ECO:0007669"/>
    <property type="project" value="InterPro"/>
</dbReference>
<name>A0A1B0CAM8_LUTLO</name>
<comment type="similarity">
    <text evidence="1">Belongs to the CoaE family.</text>
</comment>
<dbReference type="GO" id="GO:0004140">
    <property type="term" value="F:dephospho-CoA kinase activity"/>
    <property type="evidence" value="ECO:0007669"/>
    <property type="project" value="InterPro"/>
</dbReference>
<dbReference type="PANTHER" id="PTHR10695">
    <property type="entry name" value="DEPHOSPHO-COA KINASE-RELATED"/>
    <property type="match status" value="1"/>
</dbReference>
<dbReference type="CDD" id="cd02022">
    <property type="entry name" value="DPCK"/>
    <property type="match status" value="1"/>
</dbReference>
<keyword evidence="2" id="KW-0547">Nucleotide-binding</keyword>
<dbReference type="Pfam" id="PF01121">
    <property type="entry name" value="CoaE"/>
    <property type="match status" value="1"/>
</dbReference>
<evidence type="ECO:0000256" key="2">
    <source>
        <dbReference type="ARBA" id="ARBA00022741"/>
    </source>
</evidence>
<dbReference type="PROSITE" id="PS51219">
    <property type="entry name" value="DPCK"/>
    <property type="match status" value="1"/>
</dbReference>
<evidence type="ECO:0000256" key="3">
    <source>
        <dbReference type="ARBA" id="ARBA00022840"/>
    </source>
</evidence>
<keyword evidence="5" id="KW-0418">Kinase</keyword>
<organism evidence="6 7">
    <name type="scientific">Lutzomyia longipalpis</name>
    <name type="common">Sand fly</name>
    <dbReference type="NCBI Taxonomy" id="7200"/>
    <lineage>
        <taxon>Eukaryota</taxon>
        <taxon>Metazoa</taxon>
        <taxon>Ecdysozoa</taxon>
        <taxon>Arthropoda</taxon>
        <taxon>Hexapoda</taxon>
        <taxon>Insecta</taxon>
        <taxon>Pterygota</taxon>
        <taxon>Neoptera</taxon>
        <taxon>Endopterygota</taxon>
        <taxon>Diptera</taxon>
        <taxon>Nematocera</taxon>
        <taxon>Psychodoidea</taxon>
        <taxon>Psychodidae</taxon>
        <taxon>Lutzomyia</taxon>
        <taxon>Lutzomyia</taxon>
    </lineage>
</organism>
<dbReference type="VEuPathDB" id="VectorBase:LLONM1_010412"/>
<dbReference type="FunFam" id="3.40.50.300:FF:000485">
    <property type="entry name" value="Dephospho-CoA kinase CAB5"/>
    <property type="match status" value="1"/>
</dbReference>
<dbReference type="Gene3D" id="3.40.50.300">
    <property type="entry name" value="P-loop containing nucleotide triphosphate hydrolases"/>
    <property type="match status" value="1"/>
</dbReference>
<evidence type="ECO:0000313" key="5">
    <source>
        <dbReference type="EMBL" id="MBC1171065.1"/>
    </source>
</evidence>
<evidence type="ECO:0000313" key="7">
    <source>
        <dbReference type="Proteomes" id="UP000092461"/>
    </source>
</evidence>
<accession>A0A1B0CAM8</accession>
<protein>
    <recommendedName>
        <fullName evidence="4">Dephospho-CoA kinase domain-containing protein</fullName>
    </recommendedName>
</protein>
<keyword evidence="7" id="KW-1185">Reference proteome</keyword>
<dbReference type="InterPro" id="IPR027417">
    <property type="entry name" value="P-loop_NTPase"/>
</dbReference>
<dbReference type="EMBL" id="AJWK01004116">
    <property type="status" value="NOT_ANNOTATED_CDS"/>
    <property type="molecule type" value="Genomic_DNA"/>
</dbReference>
<reference evidence="7" key="1">
    <citation type="submission" date="2012-05" db="EMBL/GenBank/DDBJ databases">
        <title>Whole Genome Assembly of Lutzomyia longipalpis.</title>
        <authorList>
            <person name="Richards S."/>
            <person name="Qu C."/>
            <person name="Dillon R."/>
            <person name="Worley K."/>
            <person name="Scherer S."/>
            <person name="Batterton M."/>
            <person name="Taylor A."/>
            <person name="Hawes A."/>
            <person name="Hernandez B."/>
            <person name="Kovar C."/>
            <person name="Mandapat C."/>
            <person name="Pham C."/>
            <person name="Qu C."/>
            <person name="Jing C."/>
            <person name="Bess C."/>
            <person name="Bandaranaike D."/>
            <person name="Ngo D."/>
            <person name="Ongeri F."/>
            <person name="Arias F."/>
            <person name="Lara F."/>
            <person name="Weissenberger G."/>
            <person name="Kamau G."/>
            <person name="Han H."/>
            <person name="Shen H."/>
            <person name="Dinh H."/>
            <person name="Khalil I."/>
            <person name="Jones J."/>
            <person name="Shafer J."/>
            <person name="Jayaseelan J."/>
            <person name="Quiroz J."/>
            <person name="Blankenburg K."/>
            <person name="Nguyen L."/>
            <person name="Jackson L."/>
            <person name="Francisco L."/>
            <person name="Tang L.-Y."/>
            <person name="Pu L.-L."/>
            <person name="Perales L."/>
            <person name="Lorensuhewa L."/>
            <person name="Munidasa M."/>
            <person name="Coyle M."/>
            <person name="Taylor M."/>
            <person name="Puazo M."/>
            <person name="Firestine M."/>
            <person name="Scheel M."/>
            <person name="Javaid M."/>
            <person name="Wang M."/>
            <person name="Li M."/>
            <person name="Tabassum N."/>
            <person name="Saada N."/>
            <person name="Osuji N."/>
            <person name="Aqrawi P."/>
            <person name="Fu Q."/>
            <person name="Thornton R."/>
            <person name="Raj R."/>
            <person name="Goodspeed R."/>
            <person name="Mata R."/>
            <person name="Najjar R."/>
            <person name="Gubbala S."/>
            <person name="Lee S."/>
            <person name="Denson S."/>
            <person name="Patil S."/>
            <person name="Macmil S."/>
            <person name="Qi S."/>
            <person name="Matskevitch T."/>
            <person name="Palculict T."/>
            <person name="Mathew T."/>
            <person name="Vee V."/>
            <person name="Velamala V."/>
            <person name="Korchina V."/>
            <person name="Cai W."/>
            <person name="Liu W."/>
            <person name="Dai W."/>
            <person name="Zou X."/>
            <person name="Zhu Y."/>
            <person name="Zhang Y."/>
            <person name="Wu Y.-Q."/>
            <person name="Xin Y."/>
            <person name="Nazarath L."/>
            <person name="Kovar C."/>
            <person name="Han Y."/>
            <person name="Muzny D."/>
            <person name="Gibbs R."/>
        </authorList>
    </citation>
    <scope>NUCLEOTIDE SEQUENCE [LARGE SCALE GENOMIC DNA]</scope>
    <source>
        <strain evidence="7">Jacobina</strain>
    </source>
</reference>
<proteinExistence type="inferred from homology"/>
<dbReference type="HAMAP" id="MF_00376">
    <property type="entry name" value="Dephospho_CoA_kinase"/>
    <property type="match status" value="1"/>
</dbReference>
<dbReference type="EMBL" id="GITU01002362">
    <property type="protein sequence ID" value="MBC1171065.1"/>
    <property type="molecule type" value="Transcribed_RNA"/>
</dbReference>
<reference evidence="5" key="2">
    <citation type="journal article" date="2020" name="BMC">
        <title>Leishmania infection induces a limited differential gene expression in the sand fly midgut.</title>
        <authorList>
            <person name="Coutinho-Abreu I.V."/>
            <person name="Serafim T.D."/>
            <person name="Meneses C."/>
            <person name="Kamhawi S."/>
            <person name="Oliveira F."/>
            <person name="Valenzuela J.G."/>
        </authorList>
    </citation>
    <scope>NUCLEOTIDE SEQUENCE</scope>
    <source>
        <strain evidence="5">Jacobina</strain>
        <tissue evidence="5">Midgut</tissue>
    </source>
</reference>
<dbReference type="Proteomes" id="UP000092461">
    <property type="component" value="Unassembled WGS sequence"/>
</dbReference>
<dbReference type="InterPro" id="IPR001977">
    <property type="entry name" value="Depp_CoAkinase"/>
</dbReference>
<dbReference type="PANTHER" id="PTHR10695:SF46">
    <property type="entry name" value="BIFUNCTIONAL COENZYME A SYNTHASE-RELATED"/>
    <property type="match status" value="1"/>
</dbReference>
<dbReference type="EnsemblMetazoa" id="LLOJ001090-RA">
    <property type="protein sequence ID" value="LLOJ001090-PA"/>
    <property type="gene ID" value="LLOJ001090"/>
</dbReference>
<dbReference type="SUPFAM" id="SSF52540">
    <property type="entry name" value="P-loop containing nucleoside triphosphate hydrolases"/>
    <property type="match status" value="1"/>
</dbReference>
<reference evidence="6" key="3">
    <citation type="submission" date="2020-05" db="UniProtKB">
        <authorList>
            <consortium name="EnsemblMetazoa"/>
        </authorList>
    </citation>
    <scope>IDENTIFICATION</scope>
    <source>
        <strain evidence="6">Jacobina</strain>
    </source>
</reference>
<dbReference type="GO" id="GO:0005737">
    <property type="term" value="C:cytoplasm"/>
    <property type="evidence" value="ECO:0007669"/>
    <property type="project" value="UniProtKB-ARBA"/>
</dbReference>
<keyword evidence="5" id="KW-0808">Transferase</keyword>
<dbReference type="AlphaFoldDB" id="A0A1B0CAM8"/>
<evidence type="ECO:0000256" key="4">
    <source>
        <dbReference type="ARBA" id="ARBA00044157"/>
    </source>
</evidence>
<dbReference type="VEuPathDB" id="VectorBase:LLOJ001090"/>
<evidence type="ECO:0000256" key="1">
    <source>
        <dbReference type="ARBA" id="ARBA00009018"/>
    </source>
</evidence>